<name>A0A497V0P5_9FLAO</name>
<comment type="caution">
    <text evidence="2">The sequence shown here is derived from an EMBL/GenBank/DDBJ whole genome shotgun (WGS) entry which is preliminary data.</text>
</comment>
<dbReference type="Pfam" id="PF14114">
    <property type="entry name" value="DUF4286"/>
    <property type="match status" value="1"/>
</dbReference>
<evidence type="ECO:0000313" key="2">
    <source>
        <dbReference type="EMBL" id="RLJ35747.1"/>
    </source>
</evidence>
<proteinExistence type="predicted"/>
<gene>
    <name evidence="1" type="ORF">B0G92_0374</name>
    <name evidence="2" type="ORF">CLV50_1131</name>
</gene>
<dbReference type="AlphaFoldDB" id="A0A497V0P5"/>
<organism evidence="2 4">
    <name type="scientific">Flavobacterium lindanitolerans</name>
    <dbReference type="NCBI Taxonomy" id="428988"/>
    <lineage>
        <taxon>Bacteria</taxon>
        <taxon>Pseudomonadati</taxon>
        <taxon>Bacteroidota</taxon>
        <taxon>Flavobacteriia</taxon>
        <taxon>Flavobacteriales</taxon>
        <taxon>Flavobacteriaceae</taxon>
        <taxon>Flavobacterium</taxon>
    </lineage>
</organism>
<dbReference type="EMBL" id="RCCB01000010">
    <property type="protein sequence ID" value="RLJ35747.1"/>
    <property type="molecule type" value="Genomic_DNA"/>
</dbReference>
<dbReference type="RefSeq" id="WP_056071530.1">
    <property type="nucleotide sequence ID" value="NZ_JAEUTX010000023.1"/>
</dbReference>
<dbReference type="EMBL" id="PJND01000007">
    <property type="protein sequence ID" value="PKW28749.1"/>
    <property type="molecule type" value="Genomic_DNA"/>
</dbReference>
<dbReference type="Proteomes" id="UP000275027">
    <property type="component" value="Unassembled WGS sequence"/>
</dbReference>
<sequence>MIIYNVTINIHESVHDEWLHWMQHKHIPEILGTGKFSSARLVKVLVEEEMGGVTYSVQYWADSRENLDSYYKEHAPGFREEGQRLFGDKMLAFRTELEFISDHKSV</sequence>
<evidence type="ECO:0000313" key="1">
    <source>
        <dbReference type="EMBL" id="PKW28749.1"/>
    </source>
</evidence>
<accession>A0A497V0P5</accession>
<dbReference type="InterPro" id="IPR025563">
    <property type="entry name" value="DUF4286"/>
</dbReference>
<reference evidence="1 3" key="1">
    <citation type="submission" date="2017-12" db="EMBL/GenBank/DDBJ databases">
        <title>Genomic Encyclopedia of Type Strains, Phase III (KMG-III): the genomes of soil and plant-associated and newly described type strains.</title>
        <authorList>
            <person name="Whitman W."/>
        </authorList>
    </citation>
    <scope>NUCLEOTIDE SEQUENCE [LARGE SCALE GENOMIC DNA]</scope>
    <source>
        <strain evidence="1 3">IP-10</strain>
    </source>
</reference>
<evidence type="ECO:0000313" key="4">
    <source>
        <dbReference type="Proteomes" id="UP000275027"/>
    </source>
</evidence>
<protein>
    <submittedName>
        <fullName evidence="2">Uncharacterized protein DUF4286</fullName>
    </submittedName>
</protein>
<evidence type="ECO:0000313" key="3">
    <source>
        <dbReference type="Proteomes" id="UP000233767"/>
    </source>
</evidence>
<keyword evidence="3" id="KW-1185">Reference proteome</keyword>
<dbReference type="Proteomes" id="UP000233767">
    <property type="component" value="Unassembled WGS sequence"/>
</dbReference>
<reference evidence="2 4" key="2">
    <citation type="submission" date="2018-10" db="EMBL/GenBank/DDBJ databases">
        <title>Genomic Encyclopedia of Archaeal and Bacterial Type Strains, Phase II (KMG-II): from individual species to whole genera.</title>
        <authorList>
            <person name="Goeker M."/>
        </authorList>
    </citation>
    <scope>NUCLEOTIDE SEQUENCE [LARGE SCALE GENOMIC DNA]</scope>
    <source>
        <strain evidence="2 4">DSM 21886</strain>
    </source>
</reference>